<sequence length="205" mass="22009">MLPLALLIYHDVSPPPPGFPPMPPFAPPGMVPAGMPPGVPPPGAIRPPFPPAPTFVPQQQGSASPYPPPPPTNGSMTSVPSASSSVPVTPPPPTPSSQAPSTPHMPVLPVPALKQVLPPFKKETDLKFQDPNFSPVSAFSMFQLILFDDTIMYRMSCAHTIRSTTLLNLLIKLSRAKSRGAKRGHVLRISCDQSLKEDMMKRETI</sequence>
<proteinExistence type="predicted"/>
<dbReference type="AlphaFoldDB" id="A0AA39U3A7"/>
<dbReference type="EMBL" id="JAUEPS010000001">
    <property type="protein sequence ID" value="KAK0469829.1"/>
    <property type="molecule type" value="Genomic_DNA"/>
</dbReference>
<reference evidence="2" key="1">
    <citation type="submission" date="2023-06" db="EMBL/GenBank/DDBJ databases">
        <authorList>
            <consortium name="Lawrence Berkeley National Laboratory"/>
            <person name="Ahrendt S."/>
            <person name="Sahu N."/>
            <person name="Indic B."/>
            <person name="Wong-Bajracharya J."/>
            <person name="Merenyi Z."/>
            <person name="Ke H.-M."/>
            <person name="Monk M."/>
            <person name="Kocsube S."/>
            <person name="Drula E."/>
            <person name="Lipzen A."/>
            <person name="Balint B."/>
            <person name="Henrissat B."/>
            <person name="Andreopoulos B."/>
            <person name="Martin F.M."/>
            <person name="Harder C.B."/>
            <person name="Rigling D."/>
            <person name="Ford K.L."/>
            <person name="Foster G.D."/>
            <person name="Pangilinan J."/>
            <person name="Papanicolaou A."/>
            <person name="Barry K."/>
            <person name="LaButti K."/>
            <person name="Viragh M."/>
            <person name="Koriabine M."/>
            <person name="Yan M."/>
            <person name="Riley R."/>
            <person name="Champramary S."/>
            <person name="Plett K.L."/>
            <person name="Tsai I.J."/>
            <person name="Slot J."/>
            <person name="Sipos G."/>
            <person name="Plett J."/>
            <person name="Nagy L.G."/>
            <person name="Grigoriev I.V."/>
        </authorList>
    </citation>
    <scope>NUCLEOTIDE SEQUENCE</scope>
    <source>
        <strain evidence="2">CCBAS 213</strain>
    </source>
</reference>
<keyword evidence="3" id="KW-1185">Reference proteome</keyword>
<comment type="caution">
    <text evidence="2">The sequence shown here is derived from an EMBL/GenBank/DDBJ whole genome shotgun (WGS) entry which is preliminary data.</text>
</comment>
<feature type="compositionally biased region" description="Pro residues" evidence="1">
    <location>
        <begin position="33"/>
        <end position="54"/>
    </location>
</feature>
<evidence type="ECO:0000256" key="1">
    <source>
        <dbReference type="SAM" id="MobiDB-lite"/>
    </source>
</evidence>
<gene>
    <name evidence="2" type="ORF">EV420DRAFT_69411</name>
</gene>
<name>A0AA39U3A7_ARMTA</name>
<evidence type="ECO:0000313" key="2">
    <source>
        <dbReference type="EMBL" id="KAK0469829.1"/>
    </source>
</evidence>
<feature type="compositionally biased region" description="Low complexity" evidence="1">
    <location>
        <begin position="75"/>
        <end position="87"/>
    </location>
</feature>
<dbReference type="GeneID" id="85366672"/>
<feature type="region of interest" description="Disordered" evidence="1">
    <location>
        <begin position="33"/>
        <end position="108"/>
    </location>
</feature>
<organism evidence="2 3">
    <name type="scientific">Armillaria tabescens</name>
    <name type="common">Ringless honey mushroom</name>
    <name type="synonym">Agaricus tabescens</name>
    <dbReference type="NCBI Taxonomy" id="1929756"/>
    <lineage>
        <taxon>Eukaryota</taxon>
        <taxon>Fungi</taxon>
        <taxon>Dikarya</taxon>
        <taxon>Basidiomycota</taxon>
        <taxon>Agaricomycotina</taxon>
        <taxon>Agaricomycetes</taxon>
        <taxon>Agaricomycetidae</taxon>
        <taxon>Agaricales</taxon>
        <taxon>Marasmiineae</taxon>
        <taxon>Physalacriaceae</taxon>
        <taxon>Desarmillaria</taxon>
    </lineage>
</organism>
<dbReference type="Proteomes" id="UP001175211">
    <property type="component" value="Unassembled WGS sequence"/>
</dbReference>
<protein>
    <submittedName>
        <fullName evidence="2">Uncharacterized protein</fullName>
    </submittedName>
</protein>
<dbReference type="RefSeq" id="XP_060339622.1">
    <property type="nucleotide sequence ID" value="XM_060483124.1"/>
</dbReference>
<evidence type="ECO:0000313" key="3">
    <source>
        <dbReference type="Proteomes" id="UP001175211"/>
    </source>
</evidence>
<accession>A0AA39U3A7</accession>